<gene>
    <name evidence="1" type="ORF">UFOVP71_258</name>
</gene>
<sequence length="74" mass="8674">MYSNYYTMTFEQLMEQQRMISKKYNAAFRSGASQEVMNQMLSHMDAIRHAMWELGYKQSFDASNNGDPFEDSIA</sequence>
<protein>
    <submittedName>
        <fullName evidence="1">Uncharacterized protein</fullName>
    </submittedName>
</protein>
<accession>A0A6J5TDK1</accession>
<evidence type="ECO:0000313" key="1">
    <source>
        <dbReference type="EMBL" id="CAB4241720.1"/>
    </source>
</evidence>
<proteinExistence type="predicted"/>
<name>A0A6J5TDK1_9CAUD</name>
<reference evidence="1" key="1">
    <citation type="submission" date="2020-05" db="EMBL/GenBank/DDBJ databases">
        <authorList>
            <person name="Chiriac C."/>
            <person name="Salcher M."/>
            <person name="Ghai R."/>
            <person name="Kavagutti S V."/>
        </authorList>
    </citation>
    <scope>NUCLEOTIDE SEQUENCE</scope>
</reference>
<dbReference type="EMBL" id="LR797824">
    <property type="protein sequence ID" value="CAB4241720.1"/>
    <property type="molecule type" value="Genomic_DNA"/>
</dbReference>
<organism evidence="1">
    <name type="scientific">uncultured Caudovirales phage</name>
    <dbReference type="NCBI Taxonomy" id="2100421"/>
    <lineage>
        <taxon>Viruses</taxon>
        <taxon>Duplodnaviria</taxon>
        <taxon>Heunggongvirae</taxon>
        <taxon>Uroviricota</taxon>
        <taxon>Caudoviricetes</taxon>
        <taxon>Peduoviridae</taxon>
        <taxon>Maltschvirus</taxon>
        <taxon>Maltschvirus maltsch</taxon>
    </lineage>
</organism>